<evidence type="ECO:0000256" key="1">
    <source>
        <dbReference type="SAM" id="Coils"/>
    </source>
</evidence>
<evidence type="ECO:0000313" key="2">
    <source>
        <dbReference type="EMBL" id="KAF0513774.1"/>
    </source>
</evidence>
<protein>
    <submittedName>
        <fullName evidence="2">Uncharacterized protein</fullName>
    </submittedName>
</protein>
<sequence length="496" mass="57967">MSFFSRTRQETSSDNALYKLETVRDEDWDILVWISSQMKWEIYAYLFIVIWNKTEFGEDRLLEFKEETMSMVRYVRKLNKNMCIDDRKAKKYINLFIDYRDYRLGKYFTEKKKLITSVLNELETHGLKDKSGFYEQLKVLPMKQKKKLRDIVIDRMKVLSDMTPYNDKSLMNSEKNDKSNLKDELNALKNEKDSLCEQIFELQKENSKYQAAHGNLTNLGFSDEDPNNIFWLNKDIKDLQDLLGDFTLVSGPEYEIDVTNCNELLSFYKCNVEVESQHGKQILSAALQRLTIETIIVEAKNFFLTNSLTIEANLVTKTKEIVDLTNSFTKDYAEDDEIAKAIPTKIRQQVHSMLGSYAFSYDEHPLLKKISEIVLEKLNQYRIVIDDDSDEDNEIIPIIRKIVQLFFYRLEAHPIIPKYHFYENGTEINPLFMESAGTKSKDMKKLKVEICSFPVIAIFDTINDKSDNIFSKALIIPKPKSYNNTSLETAVTTPNE</sequence>
<organism evidence="2 3">
    <name type="scientific">Gigaspora margarita</name>
    <dbReference type="NCBI Taxonomy" id="4874"/>
    <lineage>
        <taxon>Eukaryota</taxon>
        <taxon>Fungi</taxon>
        <taxon>Fungi incertae sedis</taxon>
        <taxon>Mucoromycota</taxon>
        <taxon>Glomeromycotina</taxon>
        <taxon>Glomeromycetes</taxon>
        <taxon>Diversisporales</taxon>
        <taxon>Gigasporaceae</taxon>
        <taxon>Gigaspora</taxon>
    </lineage>
</organism>
<proteinExistence type="predicted"/>
<dbReference type="EMBL" id="WTPW01000414">
    <property type="protein sequence ID" value="KAF0513774.1"/>
    <property type="molecule type" value="Genomic_DNA"/>
</dbReference>
<gene>
    <name evidence="2" type="ORF">F8M41_017729</name>
</gene>
<evidence type="ECO:0000313" key="3">
    <source>
        <dbReference type="Proteomes" id="UP000439903"/>
    </source>
</evidence>
<reference evidence="2 3" key="1">
    <citation type="journal article" date="2019" name="Environ. Microbiol.">
        <title>At the nexus of three kingdoms: the genome of the mycorrhizal fungus Gigaspora margarita provides insights into plant, endobacterial and fungal interactions.</title>
        <authorList>
            <person name="Venice F."/>
            <person name="Ghignone S."/>
            <person name="Salvioli di Fossalunga A."/>
            <person name="Amselem J."/>
            <person name="Novero M."/>
            <person name="Xianan X."/>
            <person name="Sedzielewska Toro K."/>
            <person name="Morin E."/>
            <person name="Lipzen A."/>
            <person name="Grigoriev I.V."/>
            <person name="Henrissat B."/>
            <person name="Martin F.M."/>
            <person name="Bonfante P."/>
        </authorList>
    </citation>
    <scope>NUCLEOTIDE SEQUENCE [LARGE SCALE GENOMIC DNA]</scope>
    <source>
        <strain evidence="2 3">BEG34</strain>
    </source>
</reference>
<dbReference type="AlphaFoldDB" id="A0A8H4AMM2"/>
<accession>A0A8H4AMM2</accession>
<feature type="coiled-coil region" evidence="1">
    <location>
        <begin position="171"/>
        <end position="205"/>
    </location>
</feature>
<keyword evidence="1" id="KW-0175">Coiled coil</keyword>
<comment type="caution">
    <text evidence="2">The sequence shown here is derived from an EMBL/GenBank/DDBJ whole genome shotgun (WGS) entry which is preliminary data.</text>
</comment>
<dbReference type="OrthoDB" id="2362385at2759"/>
<name>A0A8H4AMM2_GIGMA</name>
<dbReference type="Proteomes" id="UP000439903">
    <property type="component" value="Unassembled WGS sequence"/>
</dbReference>
<keyword evidence="3" id="KW-1185">Reference proteome</keyword>